<dbReference type="PANTHER" id="PTHR48102:SF3">
    <property type="entry name" value="ATP-DEPENDENT PROTEASE ATPASE SUBUNIT HSLU"/>
    <property type="match status" value="1"/>
</dbReference>
<dbReference type="GO" id="GO:0008233">
    <property type="term" value="F:peptidase activity"/>
    <property type="evidence" value="ECO:0007669"/>
    <property type="project" value="UniProtKB-KW"/>
</dbReference>
<protein>
    <recommendedName>
        <fullName evidence="5">ATP-dependent protease ATPase subunit HslU</fullName>
    </recommendedName>
    <alternativeName>
        <fullName evidence="5">Unfoldase HslU</fullName>
    </alternativeName>
</protein>
<dbReference type="Gene3D" id="1.10.8.60">
    <property type="match status" value="1"/>
</dbReference>
<comment type="similarity">
    <text evidence="1 5">Belongs to the ClpX chaperone family. HslU subfamily.</text>
</comment>
<name>A0ABY7MKU4_9BRAD</name>
<feature type="binding site" evidence="5">
    <location>
        <position position="247"/>
    </location>
    <ligand>
        <name>ATP</name>
        <dbReference type="ChEBI" id="CHEBI:30616"/>
    </ligand>
</feature>
<feature type="binding site" evidence="5">
    <location>
        <position position="312"/>
    </location>
    <ligand>
        <name>ATP</name>
        <dbReference type="ChEBI" id="CHEBI:30616"/>
    </ligand>
</feature>
<dbReference type="Gene3D" id="3.40.50.300">
    <property type="entry name" value="P-loop containing nucleotide triphosphate hydrolases"/>
    <property type="match status" value="1"/>
</dbReference>
<organism evidence="8 9">
    <name type="scientific">Bradyrhizobium xenonodulans</name>
    <dbReference type="NCBI Taxonomy" id="2736875"/>
    <lineage>
        <taxon>Bacteria</taxon>
        <taxon>Pseudomonadati</taxon>
        <taxon>Pseudomonadota</taxon>
        <taxon>Alphaproteobacteria</taxon>
        <taxon>Hyphomicrobiales</taxon>
        <taxon>Nitrobacteraceae</taxon>
        <taxon>Bradyrhizobium</taxon>
    </lineage>
</organism>
<dbReference type="InterPro" id="IPR027417">
    <property type="entry name" value="P-loop_NTPase"/>
</dbReference>
<dbReference type="NCBIfam" id="TIGR00390">
    <property type="entry name" value="hslU"/>
    <property type="match status" value="1"/>
</dbReference>
<keyword evidence="2 5" id="KW-0547">Nucleotide-binding</keyword>
<dbReference type="Gene3D" id="1.10.8.10">
    <property type="entry name" value="DNA helicase RuvA subunit, C-terminal domain"/>
    <property type="match status" value="1"/>
</dbReference>
<evidence type="ECO:0000256" key="4">
    <source>
        <dbReference type="ARBA" id="ARBA00023186"/>
    </source>
</evidence>
<feature type="binding site" evidence="5">
    <location>
        <position position="18"/>
    </location>
    <ligand>
        <name>ATP</name>
        <dbReference type="ChEBI" id="CHEBI:30616"/>
    </ligand>
</feature>
<dbReference type="CDD" id="cd19498">
    <property type="entry name" value="RecA-like_HslU"/>
    <property type="match status" value="1"/>
</dbReference>
<evidence type="ECO:0000259" key="6">
    <source>
        <dbReference type="SMART" id="SM00382"/>
    </source>
</evidence>
<keyword evidence="4 5" id="KW-0143">Chaperone</keyword>
<feature type="domain" description="Clp ATPase C-terminal" evidence="7">
    <location>
        <begin position="326"/>
        <end position="425"/>
    </location>
</feature>
<dbReference type="GO" id="GO:0006508">
    <property type="term" value="P:proteolysis"/>
    <property type="evidence" value="ECO:0007669"/>
    <property type="project" value="UniProtKB-KW"/>
</dbReference>
<accession>A0ABY7MKU4</accession>
<evidence type="ECO:0000259" key="7">
    <source>
        <dbReference type="SMART" id="SM01086"/>
    </source>
</evidence>
<dbReference type="HAMAP" id="MF_00249">
    <property type="entry name" value="HslU"/>
    <property type="match status" value="1"/>
</dbReference>
<dbReference type="InterPro" id="IPR003959">
    <property type="entry name" value="ATPase_AAA_core"/>
</dbReference>
<dbReference type="RefSeq" id="WP_270164285.1">
    <property type="nucleotide sequence ID" value="NZ_CP089391.1"/>
</dbReference>
<dbReference type="InterPro" id="IPR004491">
    <property type="entry name" value="HslU"/>
</dbReference>
<feature type="binding site" evidence="5">
    <location>
        <begin position="60"/>
        <end position="65"/>
    </location>
    <ligand>
        <name>ATP</name>
        <dbReference type="ChEBI" id="CHEBI:30616"/>
    </ligand>
</feature>
<keyword evidence="5" id="KW-0963">Cytoplasm</keyword>
<evidence type="ECO:0000256" key="2">
    <source>
        <dbReference type="ARBA" id="ARBA00022741"/>
    </source>
</evidence>
<dbReference type="SMART" id="SM01086">
    <property type="entry name" value="ClpB_D2-small"/>
    <property type="match status" value="1"/>
</dbReference>
<evidence type="ECO:0000256" key="3">
    <source>
        <dbReference type="ARBA" id="ARBA00022840"/>
    </source>
</evidence>
<feature type="binding site" evidence="5">
    <location>
        <position position="384"/>
    </location>
    <ligand>
        <name>ATP</name>
        <dbReference type="ChEBI" id="CHEBI:30616"/>
    </ligand>
</feature>
<comment type="function">
    <text evidence="5">ATPase subunit of a proteasome-like degradation complex; this subunit has chaperone activity. The binding of ATP and its subsequent hydrolysis by HslU are essential for unfolding of protein substrates subsequently hydrolyzed by HslV. HslU recognizes the N-terminal part of its protein substrates and unfolds these before they are guided to HslV for hydrolysis.</text>
</comment>
<dbReference type="InterPro" id="IPR050052">
    <property type="entry name" value="ATP-dep_Clp_protease_ClpX"/>
</dbReference>
<dbReference type="PANTHER" id="PTHR48102">
    <property type="entry name" value="ATP-DEPENDENT CLP PROTEASE ATP-BINDING SUBUNIT CLPX-LIKE, MITOCHONDRIAL-RELATED"/>
    <property type="match status" value="1"/>
</dbReference>
<evidence type="ECO:0000313" key="8">
    <source>
        <dbReference type="EMBL" id="WBL79027.1"/>
    </source>
</evidence>
<evidence type="ECO:0000256" key="5">
    <source>
        <dbReference type="HAMAP-Rule" id="MF_00249"/>
    </source>
</evidence>
<comment type="subunit">
    <text evidence="5">A double ring-shaped homohexamer of HslV is capped on each side by a ring-shaped HslU homohexamer. The assembly of the HslU/HslV complex is dependent on binding of ATP.</text>
</comment>
<dbReference type="NCBIfam" id="NF003544">
    <property type="entry name" value="PRK05201.1"/>
    <property type="match status" value="1"/>
</dbReference>
<evidence type="ECO:0000256" key="1">
    <source>
        <dbReference type="ARBA" id="ARBA00009771"/>
    </source>
</evidence>
<evidence type="ECO:0000313" key="9">
    <source>
        <dbReference type="Proteomes" id="UP001179614"/>
    </source>
</evidence>
<dbReference type="Proteomes" id="UP001179614">
    <property type="component" value="Chromosome"/>
</dbReference>
<gene>
    <name evidence="5 8" type="primary">hslU</name>
    <name evidence="8" type="ORF">I3J27_00940</name>
</gene>
<keyword evidence="3 5" id="KW-0067">ATP-binding</keyword>
<dbReference type="SUPFAM" id="SSF52540">
    <property type="entry name" value="P-loop containing nucleoside triphosphate hydrolases"/>
    <property type="match status" value="1"/>
</dbReference>
<dbReference type="InterPro" id="IPR019489">
    <property type="entry name" value="Clp_ATPase_C"/>
</dbReference>
<dbReference type="Pfam" id="PF07724">
    <property type="entry name" value="AAA_2"/>
    <property type="match status" value="1"/>
</dbReference>
<dbReference type="Pfam" id="PF00004">
    <property type="entry name" value="AAA"/>
    <property type="match status" value="1"/>
</dbReference>
<dbReference type="SMART" id="SM00382">
    <property type="entry name" value="AAA"/>
    <property type="match status" value="1"/>
</dbReference>
<comment type="subcellular location">
    <subcellularLocation>
        <location evidence="5">Cytoplasm</location>
    </subcellularLocation>
</comment>
<reference evidence="8" key="1">
    <citation type="submission" date="2021-12" db="EMBL/GenBank/DDBJ databases">
        <title>Bradyrhizobium xenonodulans sp. nov.</title>
        <authorList>
            <person name="Claassens R."/>
            <person name="Venter S.N."/>
            <person name="Beukes C.W."/>
            <person name="Stepkowski T."/>
            <person name="Steenkamp E.T."/>
        </authorList>
    </citation>
    <scope>NUCLEOTIDE SEQUENCE</scope>
    <source>
        <strain evidence="8">14AB</strain>
    </source>
</reference>
<sequence>MTDFSPREIVSELDRFIVGQADAKRAVSIALRNRWRRQQLEGSLREEVLPKNILMIGPTGVGKTEIARRLAKLANAPFLKVEATKFTEVGYVGRDVEQIVRDLVEVAIAQVRERKRKDVHARAQLAAEERVLDALVGANASAATRESFRKKLRAGELNDKEIEIETQGGGSGMPMFEIPGMPGAQMGAISIGDIFGKLGGRSKTRRLTVEGSHEILVNEESDKLLDTDQLTLEAISAVENNGIVFLDEIDKICARDGRVGGDVSREGVQRDLLPLIEGTTVSTKHGAVKTDHILFIASGAFHVAKPSDLLPELQGRLPIRVELQALTRDDMRRILTEPEASLIKQYVALMQTEGVTLDITDNAIDALADVAVAVNSTVENIGARRLQTVMERVLDEISFTAPDRSGETVRVDADFVQKHVGDLAKNADLSRFIL</sequence>
<dbReference type="InterPro" id="IPR003593">
    <property type="entry name" value="AAA+_ATPase"/>
</dbReference>
<keyword evidence="8" id="KW-0378">Hydrolase</keyword>
<feature type="domain" description="AAA+ ATPase" evidence="6">
    <location>
        <begin position="49"/>
        <end position="323"/>
    </location>
</feature>
<keyword evidence="9" id="KW-1185">Reference proteome</keyword>
<dbReference type="EMBL" id="CP089391">
    <property type="protein sequence ID" value="WBL79027.1"/>
    <property type="molecule type" value="Genomic_DNA"/>
</dbReference>
<proteinExistence type="inferred from homology"/>
<keyword evidence="8" id="KW-0645">Protease</keyword>